<dbReference type="KEGG" id="sro:Sros_1815"/>
<dbReference type="EMBL" id="CP001814">
    <property type="protein sequence ID" value="ACZ84804.1"/>
    <property type="molecule type" value="Genomic_DNA"/>
</dbReference>
<dbReference type="HOGENOM" id="CLU_3123346_0_0_11"/>
<protein>
    <submittedName>
        <fullName evidence="1">Uncharacterized protein</fullName>
    </submittedName>
</protein>
<evidence type="ECO:0000313" key="1">
    <source>
        <dbReference type="EMBL" id="ACZ84804.1"/>
    </source>
</evidence>
<organism evidence="1 2">
    <name type="scientific">Streptosporangium roseum (strain ATCC 12428 / DSM 43021 / JCM 3005 / KCTC 9067 / NCIMB 10171 / NRRL 2505 / NI 9100)</name>
    <dbReference type="NCBI Taxonomy" id="479432"/>
    <lineage>
        <taxon>Bacteria</taxon>
        <taxon>Bacillati</taxon>
        <taxon>Actinomycetota</taxon>
        <taxon>Actinomycetes</taxon>
        <taxon>Streptosporangiales</taxon>
        <taxon>Streptosporangiaceae</taxon>
        <taxon>Streptosporangium</taxon>
    </lineage>
</organism>
<accession>D2ATC8</accession>
<sequence>MRVLTVEGGIGALATALGPNAARIECVVAEPAVELRQEPVTRALRNAEGR</sequence>
<keyword evidence="2" id="KW-1185">Reference proteome</keyword>
<reference evidence="1 2" key="1">
    <citation type="journal article" date="2010" name="Stand. Genomic Sci.">
        <title>Complete genome sequence of Streptosporangium roseum type strain (NI 9100).</title>
        <authorList>
            <person name="Nolan M."/>
            <person name="Sikorski J."/>
            <person name="Jando M."/>
            <person name="Lucas S."/>
            <person name="Lapidus A."/>
            <person name="Glavina Del Rio T."/>
            <person name="Chen F."/>
            <person name="Tice H."/>
            <person name="Pitluck S."/>
            <person name="Cheng J.F."/>
            <person name="Chertkov O."/>
            <person name="Sims D."/>
            <person name="Meincke L."/>
            <person name="Brettin T."/>
            <person name="Han C."/>
            <person name="Detter J.C."/>
            <person name="Bruce D."/>
            <person name="Goodwin L."/>
            <person name="Land M."/>
            <person name="Hauser L."/>
            <person name="Chang Y.J."/>
            <person name="Jeffries C.D."/>
            <person name="Ivanova N."/>
            <person name="Mavromatis K."/>
            <person name="Mikhailova N."/>
            <person name="Chen A."/>
            <person name="Palaniappan K."/>
            <person name="Chain P."/>
            <person name="Rohde M."/>
            <person name="Goker M."/>
            <person name="Bristow J."/>
            <person name="Eisen J.A."/>
            <person name="Markowitz V."/>
            <person name="Hugenholtz P."/>
            <person name="Kyrpides N.C."/>
            <person name="Klenk H.P."/>
        </authorList>
    </citation>
    <scope>NUCLEOTIDE SEQUENCE [LARGE SCALE GENOMIC DNA]</scope>
    <source>
        <strain evidence="2">ATCC 12428 / DSM 43021 / JCM 3005 / NI 9100</strain>
    </source>
</reference>
<dbReference type="Proteomes" id="UP000002029">
    <property type="component" value="Chromosome"/>
</dbReference>
<gene>
    <name evidence="1" type="ordered locus">Sros_1815</name>
</gene>
<proteinExistence type="predicted"/>
<name>D2ATC8_STRRD</name>
<dbReference type="AlphaFoldDB" id="D2ATC8"/>
<evidence type="ECO:0000313" key="2">
    <source>
        <dbReference type="Proteomes" id="UP000002029"/>
    </source>
</evidence>